<feature type="compositionally biased region" description="Polar residues" evidence="5">
    <location>
        <begin position="571"/>
        <end position="586"/>
    </location>
</feature>
<accession>N1QJR6</accession>
<dbReference type="SUPFAM" id="SSF50729">
    <property type="entry name" value="PH domain-like"/>
    <property type="match status" value="1"/>
</dbReference>
<evidence type="ECO:0000256" key="5">
    <source>
        <dbReference type="SAM" id="MobiDB-lite"/>
    </source>
</evidence>
<dbReference type="FunFam" id="2.30.29.30:FF:000349">
    <property type="entry name" value="Transcription factor SipA3"/>
    <property type="match status" value="1"/>
</dbReference>
<organism evidence="8 9">
    <name type="scientific">Sphaerulina musiva (strain SO2202)</name>
    <name type="common">Poplar stem canker fungus</name>
    <name type="synonym">Septoria musiva</name>
    <dbReference type="NCBI Taxonomy" id="692275"/>
    <lineage>
        <taxon>Eukaryota</taxon>
        <taxon>Fungi</taxon>
        <taxon>Dikarya</taxon>
        <taxon>Ascomycota</taxon>
        <taxon>Pezizomycotina</taxon>
        <taxon>Dothideomycetes</taxon>
        <taxon>Dothideomycetidae</taxon>
        <taxon>Mycosphaerellales</taxon>
        <taxon>Mycosphaerellaceae</taxon>
        <taxon>Sphaerulina</taxon>
    </lineage>
</organism>
<evidence type="ECO:0000256" key="3">
    <source>
        <dbReference type="ARBA" id="ARBA00022989"/>
    </source>
</evidence>
<feature type="domain" description="VASt" evidence="7">
    <location>
        <begin position="941"/>
        <end position="1103"/>
    </location>
</feature>
<dbReference type="Gene3D" id="2.30.29.30">
    <property type="entry name" value="Pleckstrin-homology domain (PH domain)/Phosphotyrosine-binding domain (PTB)"/>
    <property type="match status" value="1"/>
</dbReference>
<evidence type="ECO:0000256" key="1">
    <source>
        <dbReference type="ARBA" id="ARBA00004370"/>
    </source>
</evidence>
<keyword evidence="9" id="KW-1185">Reference proteome</keyword>
<protein>
    <recommendedName>
        <fullName evidence="10">Transcription factor SipA3</fullName>
    </recommendedName>
</protein>
<evidence type="ECO:0000256" key="4">
    <source>
        <dbReference type="ARBA" id="ARBA00023136"/>
    </source>
</evidence>
<dbReference type="InterPro" id="IPR011993">
    <property type="entry name" value="PH-like_dom_sf"/>
</dbReference>
<evidence type="ECO:0000313" key="9">
    <source>
        <dbReference type="Proteomes" id="UP000016931"/>
    </source>
</evidence>
<gene>
    <name evidence="8" type="ORF">SEPMUDRAFT_146477</name>
</gene>
<dbReference type="PANTHER" id="PTHR14248">
    <property type="entry name" value="CYCLIN Y, ISOFORM A"/>
    <property type="match status" value="1"/>
</dbReference>
<keyword evidence="4" id="KW-0472">Membrane</keyword>
<dbReference type="Gene3D" id="1.20.1270.60">
    <property type="entry name" value="Arfaptin homology (AH) domain/BAR domain"/>
    <property type="match status" value="1"/>
</dbReference>
<keyword evidence="2" id="KW-0812">Transmembrane</keyword>
<feature type="compositionally biased region" description="Low complexity" evidence="5">
    <location>
        <begin position="528"/>
        <end position="537"/>
    </location>
</feature>
<dbReference type="GO" id="GO:0016020">
    <property type="term" value="C:membrane"/>
    <property type="evidence" value="ECO:0007669"/>
    <property type="project" value="UniProtKB-SubCell"/>
</dbReference>
<dbReference type="SUPFAM" id="SSF103657">
    <property type="entry name" value="BAR/IMD domain-like"/>
    <property type="match status" value="1"/>
</dbReference>
<feature type="domain" description="PH" evidence="6">
    <location>
        <begin position="317"/>
        <end position="418"/>
    </location>
</feature>
<dbReference type="Pfam" id="PF00169">
    <property type="entry name" value="PH"/>
    <property type="match status" value="1"/>
</dbReference>
<dbReference type="Pfam" id="PF16746">
    <property type="entry name" value="BAR_3"/>
    <property type="match status" value="1"/>
</dbReference>
<dbReference type="CDD" id="cd13280">
    <property type="entry name" value="PH_SIP3"/>
    <property type="match status" value="1"/>
</dbReference>
<name>N1QJR6_SPHMS</name>
<feature type="region of interest" description="Disordered" evidence="5">
    <location>
        <begin position="523"/>
        <end position="586"/>
    </location>
</feature>
<dbReference type="InterPro" id="IPR042067">
    <property type="entry name" value="Sip3_PH"/>
</dbReference>
<dbReference type="InterPro" id="IPR039463">
    <property type="entry name" value="Sip3/Lam1_BAR"/>
</dbReference>
<dbReference type="PROSITE" id="PS50003">
    <property type="entry name" value="PH_DOMAIN"/>
    <property type="match status" value="1"/>
</dbReference>
<dbReference type="PROSITE" id="PS51778">
    <property type="entry name" value="VAST"/>
    <property type="match status" value="1"/>
</dbReference>
<dbReference type="InterPro" id="IPR031968">
    <property type="entry name" value="VASt"/>
</dbReference>
<dbReference type="InterPro" id="IPR027267">
    <property type="entry name" value="AH/BAR_dom_sf"/>
</dbReference>
<dbReference type="InterPro" id="IPR001849">
    <property type="entry name" value="PH_domain"/>
</dbReference>
<dbReference type="GeneID" id="27900813"/>
<evidence type="ECO:0008006" key="10">
    <source>
        <dbReference type="Google" id="ProtNLM"/>
    </source>
</evidence>
<dbReference type="Proteomes" id="UP000016931">
    <property type="component" value="Unassembled WGS sequence"/>
</dbReference>
<dbReference type="OrthoDB" id="10070851at2759"/>
<dbReference type="STRING" id="692275.N1QJR6"/>
<dbReference type="EMBL" id="KB456260">
    <property type="protein sequence ID" value="EMF17445.1"/>
    <property type="molecule type" value="Genomic_DNA"/>
</dbReference>
<proteinExistence type="predicted"/>
<dbReference type="HOGENOM" id="CLU_001720_0_0_1"/>
<evidence type="ECO:0000259" key="6">
    <source>
        <dbReference type="PROSITE" id="PS50003"/>
    </source>
</evidence>
<dbReference type="OMA" id="TKVEWLW"/>
<dbReference type="FunFam" id="1.20.1270.60:FF:000079">
    <property type="entry name" value="Transcription factor SipA3"/>
    <property type="match status" value="1"/>
</dbReference>
<dbReference type="Pfam" id="PF16016">
    <property type="entry name" value="VASt"/>
    <property type="match status" value="1"/>
</dbReference>
<dbReference type="eggNOG" id="ENOG502QU87">
    <property type="taxonomic scope" value="Eukaryota"/>
</dbReference>
<dbReference type="GO" id="GO:0005737">
    <property type="term" value="C:cytoplasm"/>
    <property type="evidence" value="ECO:0007669"/>
    <property type="project" value="InterPro"/>
</dbReference>
<dbReference type="RefSeq" id="XP_016765566.1">
    <property type="nucleotide sequence ID" value="XM_016903676.1"/>
</dbReference>
<evidence type="ECO:0000256" key="2">
    <source>
        <dbReference type="ARBA" id="ARBA00022692"/>
    </source>
</evidence>
<evidence type="ECO:0000259" key="7">
    <source>
        <dbReference type="PROSITE" id="PS51778"/>
    </source>
</evidence>
<reference evidence="8 9" key="1">
    <citation type="journal article" date="2012" name="PLoS Pathog.">
        <title>Diverse lifestyles and strategies of plant pathogenesis encoded in the genomes of eighteen Dothideomycetes fungi.</title>
        <authorList>
            <person name="Ohm R.A."/>
            <person name="Feau N."/>
            <person name="Henrissat B."/>
            <person name="Schoch C.L."/>
            <person name="Horwitz B.A."/>
            <person name="Barry K.W."/>
            <person name="Condon B.J."/>
            <person name="Copeland A.C."/>
            <person name="Dhillon B."/>
            <person name="Glaser F."/>
            <person name="Hesse C.N."/>
            <person name="Kosti I."/>
            <person name="LaButti K."/>
            <person name="Lindquist E.A."/>
            <person name="Lucas S."/>
            <person name="Salamov A.A."/>
            <person name="Bradshaw R.E."/>
            <person name="Ciuffetti L."/>
            <person name="Hamelin R.C."/>
            <person name="Kema G.H.J."/>
            <person name="Lawrence C."/>
            <person name="Scott J.A."/>
            <person name="Spatafora J.W."/>
            <person name="Turgeon B.G."/>
            <person name="de Wit P.J.G.M."/>
            <person name="Zhong S."/>
            <person name="Goodwin S.B."/>
            <person name="Grigoriev I.V."/>
        </authorList>
    </citation>
    <scope>NUCLEOTIDE SEQUENCE [LARGE SCALE GENOMIC DNA]</scope>
    <source>
        <strain evidence="8 9">SO2202</strain>
    </source>
</reference>
<dbReference type="InterPro" id="IPR004148">
    <property type="entry name" value="BAR_dom"/>
</dbReference>
<dbReference type="SMART" id="SM00233">
    <property type="entry name" value="PH"/>
    <property type="match status" value="1"/>
</dbReference>
<dbReference type="CDD" id="cd07609">
    <property type="entry name" value="BAR_SIP3_fungi"/>
    <property type="match status" value="1"/>
</dbReference>
<comment type="subcellular location">
    <subcellularLocation>
        <location evidence="1">Membrane</location>
    </subcellularLocation>
</comment>
<sequence>MPETQAPAADSPLHHLPPSQHQQPVLNLIHVGLREASLDSPTFRCSALHFADNIDAVERWLDGYLKAASRLVAEVSALEAAVNSFLTHSMPPAPISEAVLDHDYTLLATRRYGEGAREVWGNTLRGVKRCDTAVIEPIRGFLNQELRVFKESRRAMDSAQKAFDAVLNRYAAQSKGKEASSLREEAFQLHEARKLYLKASMDFCVQAPQLRASLDQLIVRVFADQWKEMRQGRESSIATFAKWGAEMERVRGWSREMENSERAFKRELLTARRLIEEAAEKKKRPSRELEDYAASTVPYLGTGASSATGAGGSSLDVAEKQGWLFLRTSTARPARTVWSRRWFFVKNGIFGWLVQGTRSGGVEESDRTGVLLCSVRPAFQEERRFCFEVKTKDQSIILQAETQQELTEWINAFEVAKRKALDDPASTETSSAAHGIDPAFAISPPMAPEFAAKIGDGHAAQTSEDLGLGLAAPEREGTGLGVANRTSFDVNPRRVMSLERDAEGGLREASRDHAARLIQKLDLHKRSTASSQASQGSTPGGGGIASLISASHNILPVGPGAADGPKRNFTMPASIQPTSSLAPSTLANPPAATNLSHTAVVVSGERGLNLGRTDGSGVPSGILANLWGSNNWGHINRLGPDDDTSQPSSPRLRAMSISQDDSVVMDGHDASDPNDPLASGLGSVLGHRKNLSVGGEINLPTPRTAKHDAAASVVGDDFPALYPLPLKAQNAQFHTLFPAVPKSEKVVLVFRATWNPNDQQEFPGRVYVTHREIYFFSNHLGLVLITGVSLSTLDEVTAAPGRDCDFIYLHLREGIRQDDARRITIKIFLEPLRLLQRRLNFLVRNARSDEPESLEEILRILIKMESDPLPRRSSVDSWEDVIYEAEDSGQGNLMTPDRRRVRNLKASLRIDGSLYGEAARTGRELQKFKLPAQAVVYAPSGMQSSVSRDFNVSAKALFHVMFGDKSAVFQLLYANRRATNILQTPWTKTDQGHWNRRFTSQDQSLADTQTIDIFNDHLCYVVTSNTQPWRQPYGNSFALTTKFVLTHTAKSRCKLAIFEKLVWHKYPPMPYLKHLIERQAYNSLDADALDLSNVAMDQVAKLGNHSKTNKAVDIFGSVGQQSQAAQIDSSQVPNGALPVIGAAANKPMGIAQLVWNDLFARTLSACSLLLDLMIAVGKGAVSLCNAHTLLVLVLFISALYNGWHAYRDGLVWYHDRSATRFMARIGVAPDAMMTKGVYLNDIVDELLASQSTVNDTLPVQTSSDTGPRRTCRTTFHEQLTTSKSLTRGPSLGVSLQQSRDSLAKYRHDLLVALRVINRIEKDVVSAEFETWVHSEEQKCERVENMLRQLSEKEPNSKGKKAVYMAELGEDFAEYCHSCRIEASSLDTGILLA</sequence>
<keyword evidence="3" id="KW-1133">Transmembrane helix</keyword>
<evidence type="ECO:0000313" key="8">
    <source>
        <dbReference type="EMBL" id="EMF17445.1"/>
    </source>
</evidence>